<feature type="compositionally biased region" description="Polar residues" evidence="5">
    <location>
        <begin position="69"/>
        <end position="86"/>
    </location>
</feature>
<dbReference type="Gene3D" id="3.30.50.10">
    <property type="entry name" value="Erythroid Transcription Factor GATA-1, subunit A"/>
    <property type="match status" value="1"/>
</dbReference>
<dbReference type="GO" id="GO:0008270">
    <property type="term" value="F:zinc ion binding"/>
    <property type="evidence" value="ECO:0007669"/>
    <property type="project" value="UniProtKB-KW"/>
</dbReference>
<dbReference type="PANTHER" id="PTHR46855">
    <property type="entry name" value="OSJNBB0038F03.10 PROTEIN"/>
    <property type="match status" value="1"/>
</dbReference>
<dbReference type="InterPro" id="IPR000679">
    <property type="entry name" value="Znf_GATA"/>
</dbReference>
<name>A0AA35ZM39_LACSI</name>
<dbReference type="InterPro" id="IPR044589">
    <property type="entry name" value="GATA26/27"/>
</dbReference>
<sequence>MVKEGPCYHCGIKETPLWRNGPEEKPVLCNACGSRWRTRKTLDNYIPKHAMKELQGTETDEDSDYDPNPGSSSTKLTTHGPNQLSFENAPKRRRTGFDQHALTPVEQFSKQLLDIAHEQPEVYLKKPNDGDVLIDRADVAKSTTLGTDLGALLLVPQLETPSNFKSVETMETKISSDVAKSSDDQGEPK</sequence>
<feature type="domain" description="GATA-type" evidence="6">
    <location>
        <begin position="7"/>
        <end position="33"/>
    </location>
</feature>
<keyword evidence="4" id="KW-0863">Zinc-finger</keyword>
<dbReference type="GO" id="GO:0006355">
    <property type="term" value="P:regulation of DNA-templated transcription"/>
    <property type="evidence" value="ECO:0007669"/>
    <property type="project" value="InterPro"/>
</dbReference>
<keyword evidence="4" id="KW-0479">Metal-binding</keyword>
<evidence type="ECO:0000256" key="2">
    <source>
        <dbReference type="ARBA" id="ARBA00023125"/>
    </source>
</evidence>
<keyword evidence="4" id="KW-0862">Zinc</keyword>
<dbReference type="InterPro" id="IPR013088">
    <property type="entry name" value="Znf_NHR/GATA"/>
</dbReference>
<evidence type="ECO:0000259" key="6">
    <source>
        <dbReference type="PROSITE" id="PS50114"/>
    </source>
</evidence>
<dbReference type="EMBL" id="OX465083">
    <property type="protein sequence ID" value="CAI9294302.1"/>
    <property type="molecule type" value="Genomic_DNA"/>
</dbReference>
<keyword evidence="1" id="KW-0805">Transcription regulation</keyword>
<keyword evidence="2" id="KW-0238">DNA-binding</keyword>
<dbReference type="GO" id="GO:0043565">
    <property type="term" value="F:sequence-specific DNA binding"/>
    <property type="evidence" value="ECO:0007669"/>
    <property type="project" value="InterPro"/>
</dbReference>
<dbReference type="SMART" id="SM00401">
    <property type="entry name" value="ZnF_GATA"/>
    <property type="match status" value="1"/>
</dbReference>
<dbReference type="AlphaFoldDB" id="A0AA35ZM39"/>
<proteinExistence type="predicted"/>
<evidence type="ECO:0000256" key="3">
    <source>
        <dbReference type="ARBA" id="ARBA00023163"/>
    </source>
</evidence>
<dbReference type="SUPFAM" id="SSF57716">
    <property type="entry name" value="Glucocorticoid receptor-like (DNA-binding domain)"/>
    <property type="match status" value="1"/>
</dbReference>
<dbReference type="Pfam" id="PF00320">
    <property type="entry name" value="GATA"/>
    <property type="match status" value="1"/>
</dbReference>
<dbReference type="PANTHER" id="PTHR46855:SF1">
    <property type="entry name" value="GATA TRANSCRIPTION FACTOR 26"/>
    <property type="match status" value="1"/>
</dbReference>
<evidence type="ECO:0000313" key="8">
    <source>
        <dbReference type="Proteomes" id="UP001177003"/>
    </source>
</evidence>
<keyword evidence="3" id="KW-0804">Transcription</keyword>
<dbReference type="PROSITE" id="PS00344">
    <property type="entry name" value="GATA_ZN_FINGER_1"/>
    <property type="match status" value="1"/>
</dbReference>
<feature type="region of interest" description="Disordered" evidence="5">
    <location>
        <begin position="51"/>
        <end position="88"/>
    </location>
</feature>
<protein>
    <recommendedName>
        <fullName evidence="6">GATA-type domain-containing protein</fullName>
    </recommendedName>
</protein>
<organism evidence="7 8">
    <name type="scientific">Lactuca saligna</name>
    <name type="common">Willowleaf lettuce</name>
    <dbReference type="NCBI Taxonomy" id="75948"/>
    <lineage>
        <taxon>Eukaryota</taxon>
        <taxon>Viridiplantae</taxon>
        <taxon>Streptophyta</taxon>
        <taxon>Embryophyta</taxon>
        <taxon>Tracheophyta</taxon>
        <taxon>Spermatophyta</taxon>
        <taxon>Magnoliopsida</taxon>
        <taxon>eudicotyledons</taxon>
        <taxon>Gunneridae</taxon>
        <taxon>Pentapetalae</taxon>
        <taxon>asterids</taxon>
        <taxon>campanulids</taxon>
        <taxon>Asterales</taxon>
        <taxon>Asteraceae</taxon>
        <taxon>Cichorioideae</taxon>
        <taxon>Cichorieae</taxon>
        <taxon>Lactucinae</taxon>
        <taxon>Lactuca</taxon>
    </lineage>
</organism>
<accession>A0AA35ZM39</accession>
<reference evidence="7" key="1">
    <citation type="submission" date="2023-04" db="EMBL/GenBank/DDBJ databases">
        <authorList>
            <person name="Vijverberg K."/>
            <person name="Xiong W."/>
            <person name="Schranz E."/>
        </authorList>
    </citation>
    <scope>NUCLEOTIDE SEQUENCE</scope>
</reference>
<dbReference type="Proteomes" id="UP001177003">
    <property type="component" value="Chromosome 7"/>
</dbReference>
<dbReference type="CDD" id="cd00202">
    <property type="entry name" value="ZnF_GATA"/>
    <property type="match status" value="1"/>
</dbReference>
<evidence type="ECO:0000256" key="4">
    <source>
        <dbReference type="PROSITE-ProRule" id="PRU00094"/>
    </source>
</evidence>
<evidence type="ECO:0000256" key="1">
    <source>
        <dbReference type="ARBA" id="ARBA00023015"/>
    </source>
</evidence>
<evidence type="ECO:0000256" key="5">
    <source>
        <dbReference type="SAM" id="MobiDB-lite"/>
    </source>
</evidence>
<evidence type="ECO:0000313" key="7">
    <source>
        <dbReference type="EMBL" id="CAI9294302.1"/>
    </source>
</evidence>
<dbReference type="PROSITE" id="PS50114">
    <property type="entry name" value="GATA_ZN_FINGER_2"/>
    <property type="match status" value="1"/>
</dbReference>
<gene>
    <name evidence="7" type="ORF">LSALG_LOCUS33287</name>
</gene>
<keyword evidence="8" id="KW-1185">Reference proteome</keyword>